<sequence length="87" mass="9527">MQVLSWQHKRHRLVLALAKLDTQIASRAEILERTWVEKYRLTPHETGQTPPVTIAKSAPPAANIAAAPTPAAEPATPPKPAVPDYML</sequence>
<feature type="compositionally biased region" description="Low complexity" evidence="1">
    <location>
        <begin position="61"/>
        <end position="74"/>
    </location>
</feature>
<accession>A4JVA4</accession>
<dbReference type="HOGENOM" id="CLU_2477479_0_0_4"/>
<name>A4JVA4_BURVG</name>
<dbReference type="KEGG" id="bvi:Bcep1808_7330"/>
<organism evidence="2 3">
    <name type="scientific">Burkholderia vietnamiensis (strain G4 / LMG 22486)</name>
    <name type="common">Burkholderia cepacia (strain R1808)</name>
    <dbReference type="NCBI Taxonomy" id="269482"/>
    <lineage>
        <taxon>Bacteria</taxon>
        <taxon>Pseudomonadati</taxon>
        <taxon>Pseudomonadota</taxon>
        <taxon>Betaproteobacteria</taxon>
        <taxon>Burkholderiales</taxon>
        <taxon>Burkholderiaceae</taxon>
        <taxon>Burkholderia</taxon>
        <taxon>Burkholderia cepacia complex</taxon>
    </lineage>
</organism>
<feature type="region of interest" description="Disordered" evidence="1">
    <location>
        <begin position="61"/>
        <end position="87"/>
    </location>
</feature>
<geneLocation type="plasmid" evidence="2 3">
    <name>pBVIE03</name>
</geneLocation>
<evidence type="ECO:0000313" key="3">
    <source>
        <dbReference type="Proteomes" id="UP000002287"/>
    </source>
</evidence>
<gene>
    <name evidence="2" type="ordered locus">Bcep1808_7330</name>
</gene>
<keyword evidence="2" id="KW-0614">Plasmid</keyword>
<reference evidence="2 3" key="1">
    <citation type="submission" date="2007-03" db="EMBL/GenBank/DDBJ databases">
        <title>Complete sequence of plasmid pBVIE03 of Burkholderia vietnamiensis G4.</title>
        <authorList>
            <consortium name="US DOE Joint Genome Institute"/>
            <person name="Copeland A."/>
            <person name="Lucas S."/>
            <person name="Lapidus A."/>
            <person name="Barry K."/>
            <person name="Detter J.C."/>
            <person name="Glavina del Rio T."/>
            <person name="Hammon N."/>
            <person name="Israni S."/>
            <person name="Dalin E."/>
            <person name="Tice H."/>
            <person name="Pitluck S."/>
            <person name="Chain P."/>
            <person name="Malfatti S."/>
            <person name="Shin M."/>
            <person name="Vergez L."/>
            <person name="Schmutz J."/>
            <person name="Larimer F."/>
            <person name="Land M."/>
            <person name="Hauser L."/>
            <person name="Kyrpides N."/>
            <person name="Tiedje J."/>
            <person name="Richardson P."/>
        </authorList>
    </citation>
    <scope>NUCLEOTIDE SEQUENCE [LARGE SCALE GENOMIC DNA]</scope>
    <source>
        <strain evidence="3">G4 / LMG 22486</strain>
        <plasmid evidence="2 3">pBVIE03</plasmid>
    </source>
</reference>
<evidence type="ECO:0000313" key="2">
    <source>
        <dbReference type="EMBL" id="ABO60207.1"/>
    </source>
</evidence>
<dbReference type="AlphaFoldDB" id="A4JVA4"/>
<evidence type="ECO:0000256" key="1">
    <source>
        <dbReference type="SAM" id="MobiDB-lite"/>
    </source>
</evidence>
<proteinExistence type="predicted"/>
<dbReference type="Proteomes" id="UP000002287">
    <property type="component" value="Plasmid pBVIE03"/>
</dbReference>
<protein>
    <submittedName>
        <fullName evidence="2">Uncharacterized protein</fullName>
    </submittedName>
</protein>
<dbReference type="EMBL" id="CP000619">
    <property type="protein sequence ID" value="ABO60207.1"/>
    <property type="molecule type" value="Genomic_DNA"/>
</dbReference>